<reference evidence="5" key="2">
    <citation type="submission" date="2023-01" db="EMBL/GenBank/DDBJ databases">
        <authorList>
            <person name="Sun Q."/>
            <person name="Evtushenko L."/>
        </authorList>
    </citation>
    <scope>NUCLEOTIDE SEQUENCE</scope>
    <source>
        <strain evidence="5">VKM Ac-2007</strain>
    </source>
</reference>
<evidence type="ECO:0000259" key="2">
    <source>
        <dbReference type="Pfam" id="PF03235"/>
    </source>
</evidence>
<evidence type="ECO:0000256" key="1">
    <source>
        <dbReference type="SAM" id="MobiDB-lite"/>
    </source>
</evidence>
<name>A0A9W6MCX3_9ACTN</name>
<feature type="domain" description="GmrSD restriction endonucleases N-terminal" evidence="2">
    <location>
        <begin position="15"/>
        <end position="240"/>
    </location>
</feature>
<dbReference type="Pfam" id="PF07510">
    <property type="entry name" value="GmrSD_C"/>
    <property type="match status" value="1"/>
</dbReference>
<dbReference type="AlphaFoldDB" id="A0A9W6MCX3"/>
<accession>A0A9W6MCX3</accession>
<reference evidence="5" key="1">
    <citation type="journal article" date="2014" name="Int. J. Syst. Evol. Microbiol.">
        <title>Complete genome sequence of Corynebacterium casei LMG S-19264T (=DSM 44701T), isolated from a smear-ripened cheese.</title>
        <authorList>
            <consortium name="US DOE Joint Genome Institute (JGI-PGF)"/>
            <person name="Walter F."/>
            <person name="Albersmeier A."/>
            <person name="Kalinowski J."/>
            <person name="Ruckert C."/>
        </authorList>
    </citation>
    <scope>NUCLEOTIDE SEQUENCE</scope>
    <source>
        <strain evidence="5">VKM Ac-2007</strain>
    </source>
</reference>
<dbReference type="EMBL" id="BSEV01000005">
    <property type="protein sequence ID" value="GLK09611.1"/>
    <property type="molecule type" value="Genomic_DNA"/>
</dbReference>
<evidence type="ECO:0008006" key="7">
    <source>
        <dbReference type="Google" id="ProtNLM"/>
    </source>
</evidence>
<dbReference type="RefSeq" id="WP_271218060.1">
    <property type="nucleotide sequence ID" value="NZ_BAAAVD010000045.1"/>
</dbReference>
<proteinExistence type="predicted"/>
<evidence type="ECO:0000259" key="3">
    <source>
        <dbReference type="Pfam" id="PF07510"/>
    </source>
</evidence>
<feature type="region of interest" description="Disordered" evidence="1">
    <location>
        <begin position="617"/>
        <end position="640"/>
    </location>
</feature>
<feature type="domain" description="GmrSD restriction endonucleases C-terminal" evidence="3">
    <location>
        <begin position="448"/>
        <end position="600"/>
    </location>
</feature>
<dbReference type="PANTHER" id="PTHR35149">
    <property type="entry name" value="SLL5132 PROTEIN"/>
    <property type="match status" value="1"/>
</dbReference>
<dbReference type="Pfam" id="PF03235">
    <property type="entry name" value="GmrSD_N"/>
    <property type="match status" value="1"/>
</dbReference>
<gene>
    <name evidence="5" type="ORF">GCM10017600_30170</name>
</gene>
<dbReference type="InterPro" id="IPR004919">
    <property type="entry name" value="GmrSD_N"/>
</dbReference>
<evidence type="ECO:0000259" key="4">
    <source>
        <dbReference type="Pfam" id="PF18755"/>
    </source>
</evidence>
<feature type="compositionally biased region" description="Pro residues" evidence="1">
    <location>
        <begin position="617"/>
        <end position="639"/>
    </location>
</feature>
<comment type="caution">
    <text evidence="5">The sequence shown here is derived from an EMBL/GenBank/DDBJ whole genome shotgun (WGS) entry which is preliminary data.</text>
</comment>
<organism evidence="5 6">
    <name type="scientific">Streptosporangium carneum</name>
    <dbReference type="NCBI Taxonomy" id="47481"/>
    <lineage>
        <taxon>Bacteria</taxon>
        <taxon>Bacillati</taxon>
        <taxon>Actinomycetota</taxon>
        <taxon>Actinomycetes</taxon>
        <taxon>Streptosporangiales</taxon>
        <taxon>Streptosporangiaceae</taxon>
        <taxon>Streptosporangium</taxon>
    </lineage>
</organism>
<dbReference type="InterPro" id="IPR011089">
    <property type="entry name" value="GmrSD_C"/>
</dbReference>
<dbReference type="InterPro" id="IPR040843">
    <property type="entry name" value="RAMA"/>
</dbReference>
<dbReference type="Pfam" id="PF18755">
    <property type="entry name" value="RAMA"/>
    <property type="match status" value="1"/>
</dbReference>
<evidence type="ECO:0000313" key="6">
    <source>
        <dbReference type="Proteomes" id="UP001143474"/>
    </source>
</evidence>
<sequence>MVDSPIHGAGVTVRTLFAENSFALDYYQREYTWTRSEVRTLIDDLGERFLAQWRPQHEHAEVSRYAPYFLGPYVYHEHEGRTFLVDGQQRITTLHLLLIYLANLLKDQEERLRAQELENLTYTAKHGKRSFKVGTAEELTRAQLLNALVVNWNDLGGFLLPDNAHLSARNLYERSREIDEDFPEALRQEALVFFVQWLLDRVCLVGIQALNQENGREIFVSMNDRGLRPNHVDLLKGHLFRRLDEPSRQEFGRAWADMLAHLTAAEPYAPEANVPSAYVRSYLLARHASFQEGSTDLEKIDKAFHEWVLRNESRLGIDRAAGAREFIRRLTAVAERYRAVLRARLEFRADLAPVFFNGYNGIDNQFVLLLAVISPEDPERVSFEKCSLVAAFLDLVYVRRCADNFPVQRRDLDEIVHRLIPSLRRCRTVSDIASLLGRRVTRLEHDFRELGSFGLRANNRRFVRYLLARMTAHVERECGGVGDEGDYLQGCEIEHIWANHPGRYASIVASEEEFGVWRNRLGALLLLPKSVNASFGDDPYDRKLKHYYAENRLAASLHPQSLERNAPFVNYIRREGLEEMFLPCPTFGLEQIQQRQRLYRRLCEDIWNPGRLGFVLPPPAPAPAPGPTPPPLPPPPPPRPDVDLAALVWNGAVPAGTTIFRKVRNKTHHATVEADGMIRLATGERFATLMAAGNALAGTKACKGWIVWRMERHGAPVQLKDIRDEALRLSSTGS</sequence>
<dbReference type="PANTHER" id="PTHR35149:SF2">
    <property type="entry name" value="DUF262 DOMAIN-CONTAINING PROTEIN"/>
    <property type="match status" value="1"/>
</dbReference>
<dbReference type="Proteomes" id="UP001143474">
    <property type="component" value="Unassembled WGS sequence"/>
</dbReference>
<protein>
    <recommendedName>
        <fullName evidence="7">DUF262 domain-containing protein</fullName>
    </recommendedName>
</protein>
<feature type="domain" description="RAMA" evidence="4">
    <location>
        <begin position="630"/>
        <end position="728"/>
    </location>
</feature>
<evidence type="ECO:0000313" key="5">
    <source>
        <dbReference type="EMBL" id="GLK09611.1"/>
    </source>
</evidence>
<keyword evidence="6" id="KW-1185">Reference proteome</keyword>